<dbReference type="Proteomes" id="UP001397290">
    <property type="component" value="Unassembled WGS sequence"/>
</dbReference>
<gene>
    <name evidence="2" type="ORF">G3M48_007342</name>
</gene>
<protein>
    <submittedName>
        <fullName evidence="2">Uncharacterized protein</fullName>
    </submittedName>
</protein>
<dbReference type="AlphaFoldDB" id="A0AAW0S581"/>
<feature type="chain" id="PRO_5043934422" evidence="1">
    <location>
        <begin position="18"/>
        <end position="82"/>
    </location>
</feature>
<evidence type="ECO:0000313" key="2">
    <source>
        <dbReference type="EMBL" id="KAK8149376.1"/>
    </source>
</evidence>
<evidence type="ECO:0000256" key="1">
    <source>
        <dbReference type="SAM" id="SignalP"/>
    </source>
</evidence>
<sequence>MHYKFVFALVSAAAVAAVDNPADVASSGATTPVAGKDYFADEVCQWFGTAPFCEGSCPSGWRFVQREKLNCWSGRKVYCCKE</sequence>
<proteinExistence type="predicted"/>
<comment type="caution">
    <text evidence="2">The sequence shown here is derived from an EMBL/GenBank/DDBJ whole genome shotgun (WGS) entry which is preliminary data.</text>
</comment>
<accession>A0AAW0S581</accession>
<keyword evidence="1" id="KW-0732">Signal</keyword>
<reference evidence="2 3" key="1">
    <citation type="submission" date="2020-02" db="EMBL/GenBank/DDBJ databases">
        <title>Comparative genomics of the hypocrealean fungal genus Beauvera.</title>
        <authorList>
            <person name="Showalter D.N."/>
            <person name="Bushley K.E."/>
            <person name="Rehner S.A."/>
        </authorList>
    </citation>
    <scope>NUCLEOTIDE SEQUENCE [LARGE SCALE GENOMIC DNA]</scope>
    <source>
        <strain evidence="2 3">ARSEF4384</strain>
    </source>
</reference>
<evidence type="ECO:0000313" key="3">
    <source>
        <dbReference type="Proteomes" id="UP001397290"/>
    </source>
</evidence>
<feature type="signal peptide" evidence="1">
    <location>
        <begin position="1"/>
        <end position="17"/>
    </location>
</feature>
<keyword evidence="3" id="KW-1185">Reference proteome</keyword>
<name>A0AAW0S581_9HYPO</name>
<organism evidence="2 3">
    <name type="scientific">Beauveria asiatica</name>
    <dbReference type="NCBI Taxonomy" id="1069075"/>
    <lineage>
        <taxon>Eukaryota</taxon>
        <taxon>Fungi</taxon>
        <taxon>Dikarya</taxon>
        <taxon>Ascomycota</taxon>
        <taxon>Pezizomycotina</taxon>
        <taxon>Sordariomycetes</taxon>
        <taxon>Hypocreomycetidae</taxon>
        <taxon>Hypocreales</taxon>
        <taxon>Cordycipitaceae</taxon>
        <taxon>Beauveria</taxon>
    </lineage>
</organism>
<dbReference type="EMBL" id="JAAHCF010000052">
    <property type="protein sequence ID" value="KAK8149376.1"/>
    <property type="molecule type" value="Genomic_DNA"/>
</dbReference>